<organism evidence="1 2">
    <name type="scientific">Populus trichocarpa</name>
    <name type="common">Western balsam poplar</name>
    <name type="synonym">Populus balsamifera subsp. trichocarpa</name>
    <dbReference type="NCBI Taxonomy" id="3694"/>
    <lineage>
        <taxon>Eukaryota</taxon>
        <taxon>Viridiplantae</taxon>
        <taxon>Streptophyta</taxon>
        <taxon>Embryophyta</taxon>
        <taxon>Tracheophyta</taxon>
        <taxon>Spermatophyta</taxon>
        <taxon>Magnoliopsida</taxon>
        <taxon>eudicotyledons</taxon>
        <taxon>Gunneridae</taxon>
        <taxon>Pentapetalae</taxon>
        <taxon>rosids</taxon>
        <taxon>fabids</taxon>
        <taxon>Malpighiales</taxon>
        <taxon>Salicaceae</taxon>
        <taxon>Saliceae</taxon>
        <taxon>Populus</taxon>
    </lineage>
</organism>
<evidence type="ECO:0000313" key="1">
    <source>
        <dbReference type="EMBL" id="PNT52097.1"/>
    </source>
</evidence>
<dbReference type="AlphaFoldDB" id="B9GLL3"/>
<accession>B9GLL3</accession>
<gene>
    <name evidence="1" type="ORF">POPTR_001G012100</name>
</gene>
<name>B9GLL3_POPTR</name>
<dbReference type="EMBL" id="CM009290">
    <property type="protein sequence ID" value="PNT52097.1"/>
    <property type="molecule type" value="Genomic_DNA"/>
</dbReference>
<dbReference type="Proteomes" id="UP000006729">
    <property type="component" value="Chromosome 1"/>
</dbReference>
<sequence>MGNGLWRYHLGNLEHSCKLCTGLARARLLGMAHCHLFSQGPATSPVGSQNTRSVCDSVWIATRQCLPSALQLLLHLMLATSKVVNHFASNQSQFFTMLLEKMMGLGTIAGGLIIKFMICNHV</sequence>
<dbReference type="HOGENOM" id="CLU_2030681_0_0_1"/>
<evidence type="ECO:0000313" key="2">
    <source>
        <dbReference type="Proteomes" id="UP000006729"/>
    </source>
</evidence>
<protein>
    <submittedName>
        <fullName evidence="1">Uncharacterized protein</fullName>
    </submittedName>
</protein>
<keyword evidence="2" id="KW-1185">Reference proteome</keyword>
<proteinExistence type="predicted"/>
<reference evidence="1 2" key="1">
    <citation type="journal article" date="2006" name="Science">
        <title>The genome of black cottonwood, Populus trichocarpa (Torr. &amp; Gray).</title>
        <authorList>
            <person name="Tuskan G.A."/>
            <person name="Difazio S."/>
            <person name="Jansson S."/>
            <person name="Bohlmann J."/>
            <person name="Grigoriev I."/>
            <person name="Hellsten U."/>
            <person name="Putnam N."/>
            <person name="Ralph S."/>
            <person name="Rombauts S."/>
            <person name="Salamov A."/>
            <person name="Schein J."/>
            <person name="Sterck L."/>
            <person name="Aerts A."/>
            <person name="Bhalerao R.R."/>
            <person name="Bhalerao R.P."/>
            <person name="Blaudez D."/>
            <person name="Boerjan W."/>
            <person name="Brun A."/>
            <person name="Brunner A."/>
            <person name="Busov V."/>
            <person name="Campbell M."/>
            <person name="Carlson J."/>
            <person name="Chalot M."/>
            <person name="Chapman J."/>
            <person name="Chen G.L."/>
            <person name="Cooper D."/>
            <person name="Coutinho P.M."/>
            <person name="Couturier J."/>
            <person name="Covert S."/>
            <person name="Cronk Q."/>
            <person name="Cunningham R."/>
            <person name="Davis J."/>
            <person name="Degroeve S."/>
            <person name="Dejardin A."/>
            <person name="Depamphilis C."/>
            <person name="Detter J."/>
            <person name="Dirks B."/>
            <person name="Dubchak I."/>
            <person name="Duplessis S."/>
            <person name="Ehlting J."/>
            <person name="Ellis B."/>
            <person name="Gendler K."/>
            <person name="Goodstein D."/>
            <person name="Gribskov M."/>
            <person name="Grimwood J."/>
            <person name="Groover A."/>
            <person name="Gunter L."/>
            <person name="Hamberger B."/>
            <person name="Heinze B."/>
            <person name="Helariutta Y."/>
            <person name="Henrissat B."/>
            <person name="Holligan D."/>
            <person name="Holt R."/>
            <person name="Huang W."/>
            <person name="Islam-Faridi N."/>
            <person name="Jones S."/>
            <person name="Jones-Rhoades M."/>
            <person name="Jorgensen R."/>
            <person name="Joshi C."/>
            <person name="Kangasjarvi J."/>
            <person name="Karlsson J."/>
            <person name="Kelleher C."/>
            <person name="Kirkpatrick R."/>
            <person name="Kirst M."/>
            <person name="Kohler A."/>
            <person name="Kalluri U."/>
            <person name="Larimer F."/>
            <person name="Leebens-Mack J."/>
            <person name="Leple J.C."/>
            <person name="Locascio P."/>
            <person name="Lou Y."/>
            <person name="Lucas S."/>
            <person name="Martin F."/>
            <person name="Montanini B."/>
            <person name="Napoli C."/>
            <person name="Nelson D.R."/>
            <person name="Nelson C."/>
            <person name="Nieminen K."/>
            <person name="Nilsson O."/>
            <person name="Pereda V."/>
            <person name="Peter G."/>
            <person name="Philippe R."/>
            <person name="Pilate G."/>
            <person name="Poliakov A."/>
            <person name="Razumovskaya J."/>
            <person name="Richardson P."/>
            <person name="Rinaldi C."/>
            <person name="Ritland K."/>
            <person name="Rouze P."/>
            <person name="Ryaboy D."/>
            <person name="Schmutz J."/>
            <person name="Schrader J."/>
            <person name="Segerman B."/>
            <person name="Shin H."/>
            <person name="Siddiqui A."/>
            <person name="Sterky F."/>
            <person name="Terry A."/>
            <person name="Tsai C.J."/>
            <person name="Uberbacher E."/>
            <person name="Unneberg P."/>
            <person name="Vahala J."/>
            <person name="Wall K."/>
            <person name="Wessler S."/>
            <person name="Yang G."/>
            <person name="Yin T."/>
            <person name="Douglas C."/>
            <person name="Marra M."/>
            <person name="Sandberg G."/>
            <person name="Van de Peer Y."/>
            <person name="Rokhsar D."/>
        </authorList>
    </citation>
    <scope>NUCLEOTIDE SEQUENCE [LARGE SCALE GENOMIC DNA]</scope>
    <source>
        <strain evidence="2">cv. Nisqually</strain>
    </source>
</reference>
<dbReference type="InParanoid" id="B9GLL3"/>